<name>A0AA86PNG9_9EUKA</name>
<feature type="transmembrane region" description="Helical" evidence="1">
    <location>
        <begin position="36"/>
        <end position="57"/>
    </location>
</feature>
<evidence type="ECO:0000313" key="2">
    <source>
        <dbReference type="EMBL" id="CAI9941826.1"/>
    </source>
</evidence>
<gene>
    <name evidence="3" type="ORF">HINF_LOCUS12959</name>
    <name evidence="2" type="ORF">HINF_LOCUS29471</name>
</gene>
<feature type="transmembrane region" description="Helical" evidence="1">
    <location>
        <begin position="93"/>
        <end position="111"/>
    </location>
</feature>
<reference evidence="3 4" key="2">
    <citation type="submission" date="2024-07" db="EMBL/GenBank/DDBJ databases">
        <authorList>
            <person name="Akdeniz Z."/>
        </authorList>
    </citation>
    <scope>NUCLEOTIDE SEQUENCE [LARGE SCALE GENOMIC DNA]</scope>
</reference>
<keyword evidence="4" id="KW-1185">Reference proteome</keyword>
<dbReference type="EMBL" id="CATOUU010000697">
    <property type="protein sequence ID" value="CAI9941826.1"/>
    <property type="molecule type" value="Genomic_DNA"/>
</dbReference>
<comment type="caution">
    <text evidence="2">The sequence shown here is derived from an EMBL/GenBank/DDBJ whole genome shotgun (WGS) entry which is preliminary data.</text>
</comment>
<proteinExistence type="predicted"/>
<dbReference type="Proteomes" id="UP001642409">
    <property type="component" value="Unassembled WGS sequence"/>
</dbReference>
<evidence type="ECO:0000313" key="3">
    <source>
        <dbReference type="EMBL" id="CAL5993227.1"/>
    </source>
</evidence>
<protein>
    <submittedName>
        <fullName evidence="3">Hypothetical_protein</fullName>
    </submittedName>
</protein>
<accession>A0AA86PNG9</accession>
<evidence type="ECO:0000313" key="4">
    <source>
        <dbReference type="Proteomes" id="UP001642409"/>
    </source>
</evidence>
<keyword evidence="1" id="KW-1133">Transmembrane helix</keyword>
<organism evidence="2">
    <name type="scientific">Hexamita inflata</name>
    <dbReference type="NCBI Taxonomy" id="28002"/>
    <lineage>
        <taxon>Eukaryota</taxon>
        <taxon>Metamonada</taxon>
        <taxon>Diplomonadida</taxon>
        <taxon>Hexamitidae</taxon>
        <taxon>Hexamitinae</taxon>
        <taxon>Hexamita</taxon>
    </lineage>
</organism>
<reference evidence="2" key="1">
    <citation type="submission" date="2023-06" db="EMBL/GenBank/DDBJ databases">
        <authorList>
            <person name="Kurt Z."/>
        </authorList>
    </citation>
    <scope>NUCLEOTIDE SEQUENCE</scope>
</reference>
<dbReference type="AlphaFoldDB" id="A0AA86PNG9"/>
<keyword evidence="1" id="KW-0812">Transmembrane</keyword>
<sequence length="127" mass="15117">MLSSMCSFRLLTQVITRLLAEPPRLFLRMRVSLESLNGTNGSLCASVLITYSLGVVFRTHLRTQKILRTKSLRKLYARVHCTLRTKMKLRTKYFIYLQISFNFIIYCYFSSQYNQIIFKYQKFNNFT</sequence>
<evidence type="ECO:0000256" key="1">
    <source>
        <dbReference type="SAM" id="Phobius"/>
    </source>
</evidence>
<dbReference type="EMBL" id="CAXDID020000030">
    <property type="protein sequence ID" value="CAL5993227.1"/>
    <property type="molecule type" value="Genomic_DNA"/>
</dbReference>
<keyword evidence="1" id="KW-0472">Membrane</keyword>